<keyword evidence="2" id="KW-1185">Reference proteome</keyword>
<evidence type="ECO:0000313" key="1">
    <source>
        <dbReference type="EMBL" id="ADB04162.1"/>
    </source>
</evidence>
<protein>
    <submittedName>
        <fullName evidence="1">Uncharacterized protein</fullName>
    </submittedName>
</protein>
<name>D2XB35_GBMV</name>
<organism evidence="1 2">
    <name type="scientific">Marseillevirus marseillevirus</name>
    <name type="common">GBM</name>
    <dbReference type="NCBI Taxonomy" id="694581"/>
    <lineage>
        <taxon>Viruses</taxon>
        <taxon>Varidnaviria</taxon>
        <taxon>Bamfordvirae</taxon>
        <taxon>Nucleocytoviricota</taxon>
        <taxon>Megaviricetes</taxon>
        <taxon>Pimascovirales</taxon>
        <taxon>Pimascovirales incertae sedis</taxon>
        <taxon>Marseilleviridae</taxon>
        <taxon>Marseillevirus</taxon>
        <taxon>Marseillevirus massiliense</taxon>
    </lineage>
</organism>
<gene>
    <name evidence="1" type="ORF">MAR_ORF399</name>
</gene>
<dbReference type="RefSeq" id="YP_003407124.1">
    <property type="nucleotide sequence ID" value="NC_013756.1"/>
</dbReference>
<organismHost>
    <name type="scientific">Acanthamoeba</name>
    <dbReference type="NCBI Taxonomy" id="5754"/>
</organismHost>
<dbReference type="EMBL" id="GU071086">
    <property type="protein sequence ID" value="ADB04162.1"/>
    <property type="molecule type" value="Genomic_DNA"/>
</dbReference>
<accession>D2XB35</accession>
<proteinExistence type="predicted"/>
<sequence length="358" mass="41714">MDKNMQEFLLNNTAYFVACNKEHPYSRRVVFERLGEKKFVLGILEKGIATPQTLLKFRPMLRYQRDKVLHSIIKFLVKTGKWEDASNLAHDEDKQSLMYHRGQYWSKKFLGKEGDGWLCQESMEAGELWHIPAEKLNFSSGNKRVLLKKGVIPPEKEWPFLWEKHPELEKYLVKNRLISNPPKGCRAKAYNTAKKHGNAAYALHIEQEFEKEISGSPYTEEEKFLAFYWYCISFSTHTSIPMSPGYSARCVDKFCLLLEKGNISCQLVVKILKEGKVMRAVMNSPGRDRFRQEVQREVSEKGPRFFLSLYGDAIESLLFYNLCDKKLALENTNVGTVQTYIDRGILTKQDMENFWSFE</sequence>
<dbReference type="KEGG" id="vg:8746636"/>
<evidence type="ECO:0000313" key="2">
    <source>
        <dbReference type="Proteomes" id="UP000029780"/>
    </source>
</evidence>
<dbReference type="OrthoDB" id="30601at10239"/>
<reference evidence="1 2" key="1">
    <citation type="journal article" date="2009" name="Proc. Natl. Acad. Sci. U.S.A.">
        <title>Giant Marseillevirus highlights the role of amoebae as a melting pot in emergence of chimeric microorganisms.</title>
        <authorList>
            <person name="Boyer M."/>
            <person name="Yutin N."/>
            <person name="Pagnier I."/>
            <person name="Barrassi L."/>
            <person name="Fournous G."/>
            <person name="Espinosa L."/>
            <person name="Robert C."/>
            <person name="Azza S."/>
            <person name="Sun S."/>
            <person name="Rossmann M.G."/>
            <person name="Suzan-Monti M."/>
            <person name="La Scola B."/>
            <person name="Koonin E.V."/>
            <person name="Raoult D."/>
        </authorList>
    </citation>
    <scope>NUCLEOTIDE SEQUENCE [LARGE SCALE GENOMIC DNA]</scope>
    <source>
        <strain evidence="1 2">T19</strain>
    </source>
</reference>
<dbReference type="GeneID" id="8746636"/>
<dbReference type="Proteomes" id="UP000029780">
    <property type="component" value="Segment"/>
</dbReference>